<evidence type="ECO:0000313" key="2">
    <source>
        <dbReference type="Proteomes" id="UP001059475"/>
    </source>
</evidence>
<dbReference type="RefSeq" id="WP_254769874.1">
    <property type="nucleotide sequence ID" value="NZ_CP101114.1"/>
</dbReference>
<name>A0ABY5ES93_9HYPH</name>
<organism evidence="1 2">
    <name type="scientific">Bartonella harrusi</name>
    <dbReference type="NCBI Taxonomy" id="2961895"/>
    <lineage>
        <taxon>Bacteria</taxon>
        <taxon>Pseudomonadati</taxon>
        <taxon>Pseudomonadota</taxon>
        <taxon>Alphaproteobacteria</taxon>
        <taxon>Hyphomicrobiales</taxon>
        <taxon>Bartonellaceae</taxon>
        <taxon>Bartonella</taxon>
    </lineage>
</organism>
<sequence length="48" mass="5536">MRESYNIRESHLTGNTVNYRYKSMVCGVESLLLKTVFHGQGVCIFIKI</sequence>
<keyword evidence="2" id="KW-1185">Reference proteome</keyword>
<accession>A0ABY5ES93</accession>
<reference evidence="1" key="1">
    <citation type="submission" date="2022-07" db="EMBL/GenBank/DDBJ databases">
        <title>First report of Bartonella spp. in marsupials in Brazil, with a description of Bartonella harrusi sp. nov. and new proposal for taxonomic reclassification of species of the genus Bartonella.</title>
        <authorList>
            <person name="Amaral R.B."/>
        </authorList>
    </citation>
    <scope>NUCLEOTIDE SEQUENCE</scope>
    <source>
        <strain evidence="1">117A</strain>
    </source>
</reference>
<dbReference type="EMBL" id="CP101114">
    <property type="protein sequence ID" value="UTO27960.1"/>
    <property type="molecule type" value="Genomic_DNA"/>
</dbReference>
<dbReference type="Proteomes" id="UP001059475">
    <property type="component" value="Chromosome"/>
</dbReference>
<evidence type="ECO:0000313" key="1">
    <source>
        <dbReference type="EMBL" id="UTO27960.1"/>
    </source>
</evidence>
<gene>
    <name evidence="1" type="ORF">NMK50_06950</name>
</gene>
<protein>
    <submittedName>
        <fullName evidence="1">Uncharacterized protein</fullName>
    </submittedName>
</protein>
<proteinExistence type="predicted"/>